<organism evidence="1 2">
    <name type="scientific">Winogradskya humida</name>
    <dbReference type="NCBI Taxonomy" id="113566"/>
    <lineage>
        <taxon>Bacteria</taxon>
        <taxon>Bacillati</taxon>
        <taxon>Actinomycetota</taxon>
        <taxon>Actinomycetes</taxon>
        <taxon>Micromonosporales</taxon>
        <taxon>Micromonosporaceae</taxon>
        <taxon>Winogradskya</taxon>
    </lineage>
</organism>
<evidence type="ECO:0000313" key="1">
    <source>
        <dbReference type="EMBL" id="GIE25278.1"/>
    </source>
</evidence>
<dbReference type="RefSeq" id="WP_203842228.1">
    <property type="nucleotide sequence ID" value="NZ_BAAATV010000020.1"/>
</dbReference>
<evidence type="ECO:0000313" key="2">
    <source>
        <dbReference type="Proteomes" id="UP000603200"/>
    </source>
</evidence>
<dbReference type="EMBL" id="BOMN01000117">
    <property type="protein sequence ID" value="GIE25278.1"/>
    <property type="molecule type" value="Genomic_DNA"/>
</dbReference>
<name>A0ABQ4A359_9ACTN</name>
<protein>
    <submittedName>
        <fullName evidence="1">Uncharacterized protein</fullName>
    </submittedName>
</protein>
<accession>A0ABQ4A359</accession>
<sequence>MTPEEHAGQAEELLSAATKQLRIWSGAVIPSDISPEQVAKAHALAALAQVHATLALLQGDPAVVGGPGLAPGS</sequence>
<comment type="caution">
    <text evidence="1">The sequence shown here is derived from an EMBL/GenBank/DDBJ whole genome shotgun (WGS) entry which is preliminary data.</text>
</comment>
<keyword evidence="2" id="KW-1185">Reference proteome</keyword>
<reference evidence="1 2" key="1">
    <citation type="submission" date="2021-01" db="EMBL/GenBank/DDBJ databases">
        <title>Whole genome shotgun sequence of Actinoplanes humidus NBRC 14915.</title>
        <authorList>
            <person name="Komaki H."/>
            <person name="Tamura T."/>
        </authorList>
    </citation>
    <scope>NUCLEOTIDE SEQUENCE [LARGE SCALE GENOMIC DNA]</scope>
    <source>
        <strain evidence="1 2">NBRC 14915</strain>
    </source>
</reference>
<proteinExistence type="predicted"/>
<dbReference type="Proteomes" id="UP000603200">
    <property type="component" value="Unassembled WGS sequence"/>
</dbReference>
<gene>
    <name evidence="1" type="ORF">Ahu01nite_083800</name>
</gene>